<evidence type="ECO:0000313" key="4">
    <source>
        <dbReference type="Proteomes" id="UP000758155"/>
    </source>
</evidence>
<feature type="compositionally biased region" description="Polar residues" evidence="1">
    <location>
        <begin position="345"/>
        <end position="355"/>
    </location>
</feature>
<feature type="transmembrane region" description="Helical" evidence="2">
    <location>
        <begin position="391"/>
        <end position="412"/>
    </location>
</feature>
<protein>
    <submittedName>
        <fullName evidence="3">Uncharacterized protein</fullName>
    </submittedName>
</protein>
<dbReference type="Proteomes" id="UP000758155">
    <property type="component" value="Unassembled WGS sequence"/>
</dbReference>
<keyword evidence="4" id="KW-1185">Reference proteome</keyword>
<keyword evidence="2" id="KW-0812">Transmembrane</keyword>
<dbReference type="OrthoDB" id="3795561at2759"/>
<accession>A0A9P4WWK5</accession>
<dbReference type="EMBL" id="SWKV01000010">
    <property type="protein sequence ID" value="KAF3044116.1"/>
    <property type="molecule type" value="Genomic_DNA"/>
</dbReference>
<sequence>MASYMYTSATGSNWDDDDDDFAPTVYAGAVAEFGAADLAKIALANARLALQDLKNQPATEDEQAQERTPSSATTATPPQADYHIDTEYYPCYAQYMTELWETDHCRRPAYTALSSNGGCIYPYERRNYSTNWKATKLQMGASMKNATMMAPSTLRLTKTWVSDSLEEYVEDRGYEWLSLPVPQIPTPRLSHEESSDEERDETHTPPNTPSMAQVNKCEVHSEEYNPNIGAIDLTIQSTKTTNTEIAHEFTNFSSIAEYLDVDQVLGVAGRHLLNADINEAAVQAIVSGMKARSTVELTSSHADAIQAISSPARDATEIATAAYKQLSDGKNDVTIAPADSQTALGDSTSILSTPTAAPRRPSPDLKCIVDPTNTLLVWNTVAAGWFVLSSMPWGCMAVATAGVLVDVAVFIARH</sequence>
<proteinExistence type="predicted"/>
<evidence type="ECO:0000313" key="3">
    <source>
        <dbReference type="EMBL" id="KAF3044116.1"/>
    </source>
</evidence>
<feature type="compositionally biased region" description="Low complexity" evidence="1">
    <location>
        <begin position="68"/>
        <end position="78"/>
    </location>
</feature>
<evidence type="ECO:0000256" key="2">
    <source>
        <dbReference type="SAM" id="Phobius"/>
    </source>
</evidence>
<feature type="region of interest" description="Disordered" evidence="1">
    <location>
        <begin position="345"/>
        <end position="364"/>
    </location>
</feature>
<evidence type="ECO:0000256" key="1">
    <source>
        <dbReference type="SAM" id="MobiDB-lite"/>
    </source>
</evidence>
<feature type="region of interest" description="Disordered" evidence="1">
    <location>
        <begin position="56"/>
        <end position="79"/>
    </location>
</feature>
<keyword evidence="2" id="KW-0472">Membrane</keyword>
<keyword evidence="2" id="KW-1133">Transmembrane helix</keyword>
<reference evidence="3" key="1">
    <citation type="submission" date="2019-04" db="EMBL/GenBank/DDBJ databases">
        <title>Sequencing of skin fungus with MAO and IRED activity.</title>
        <authorList>
            <person name="Marsaioli A.J."/>
            <person name="Bonatto J.M.C."/>
            <person name="Reis Junior O."/>
        </authorList>
    </citation>
    <scope>NUCLEOTIDE SEQUENCE</scope>
    <source>
        <strain evidence="3">28M1</strain>
    </source>
</reference>
<name>A0A9P4WWK5_9PLEO</name>
<organism evidence="3 4">
    <name type="scientific">Didymella heteroderae</name>
    <dbReference type="NCBI Taxonomy" id="1769908"/>
    <lineage>
        <taxon>Eukaryota</taxon>
        <taxon>Fungi</taxon>
        <taxon>Dikarya</taxon>
        <taxon>Ascomycota</taxon>
        <taxon>Pezizomycotina</taxon>
        <taxon>Dothideomycetes</taxon>
        <taxon>Pleosporomycetidae</taxon>
        <taxon>Pleosporales</taxon>
        <taxon>Pleosporineae</taxon>
        <taxon>Didymellaceae</taxon>
        <taxon>Didymella</taxon>
    </lineage>
</organism>
<comment type="caution">
    <text evidence="3">The sequence shown here is derived from an EMBL/GenBank/DDBJ whole genome shotgun (WGS) entry which is preliminary data.</text>
</comment>
<dbReference type="AlphaFoldDB" id="A0A9P4WWK5"/>
<feature type="region of interest" description="Disordered" evidence="1">
    <location>
        <begin position="185"/>
        <end position="212"/>
    </location>
</feature>
<gene>
    <name evidence="3" type="ORF">E8E12_009893</name>
</gene>